<evidence type="ECO:0000256" key="2">
    <source>
        <dbReference type="ARBA" id="ARBA00022448"/>
    </source>
</evidence>
<dbReference type="GO" id="GO:0015679">
    <property type="term" value="P:plasma membrane copper ion transport"/>
    <property type="evidence" value="ECO:0007669"/>
    <property type="project" value="TreeGrafter"/>
</dbReference>
<dbReference type="GO" id="GO:0022857">
    <property type="term" value="F:transmembrane transporter activity"/>
    <property type="evidence" value="ECO:0007669"/>
    <property type="project" value="InterPro"/>
</dbReference>
<comment type="similarity">
    <text evidence="1">Belongs to the membrane fusion protein (MFP) (TC 8.A.1) family.</text>
</comment>
<dbReference type="InterPro" id="IPR058647">
    <property type="entry name" value="BSH_CzcB-like"/>
</dbReference>
<evidence type="ECO:0000313" key="7">
    <source>
        <dbReference type="Proteomes" id="UP000660708"/>
    </source>
</evidence>
<evidence type="ECO:0000259" key="4">
    <source>
        <dbReference type="Pfam" id="PF25973"/>
    </source>
</evidence>
<dbReference type="Gene3D" id="2.40.30.170">
    <property type="match status" value="1"/>
</dbReference>
<dbReference type="InterPro" id="IPR051909">
    <property type="entry name" value="MFP_Cation_Efflux"/>
</dbReference>
<feature type="domain" description="CzcB-like barrel-sandwich hybrid" evidence="4">
    <location>
        <begin position="71"/>
        <end position="205"/>
    </location>
</feature>
<dbReference type="GO" id="GO:0030288">
    <property type="term" value="C:outer membrane-bounded periplasmic space"/>
    <property type="evidence" value="ECO:0007669"/>
    <property type="project" value="TreeGrafter"/>
</dbReference>
<gene>
    <name evidence="6" type="ORF">PPEP_b0171</name>
</gene>
<accession>A0A8I0N0R6</accession>
<reference evidence="6 7" key="1">
    <citation type="submission" date="2015-06" db="EMBL/GenBank/DDBJ databases">
        <title>Genome sequence of Pseudoalteromonas peptidolytica.</title>
        <authorList>
            <person name="Xie B.-B."/>
            <person name="Rong J.-C."/>
            <person name="Qin Q.-L."/>
            <person name="Zhang Y.-Z."/>
        </authorList>
    </citation>
    <scope>NUCLEOTIDE SEQUENCE [LARGE SCALE GENOMIC DNA]</scope>
    <source>
        <strain evidence="6 7">F12-50-A1</strain>
    </source>
</reference>
<dbReference type="InterPro" id="IPR058649">
    <property type="entry name" value="CzcB_C"/>
</dbReference>
<dbReference type="NCBIfam" id="TIGR01730">
    <property type="entry name" value="RND_mfp"/>
    <property type="match status" value="1"/>
</dbReference>
<feature type="domain" description="CzcB-like C-terminal circularly permuted SH3-like" evidence="5">
    <location>
        <begin position="288"/>
        <end position="348"/>
    </location>
</feature>
<dbReference type="PANTHER" id="PTHR30097">
    <property type="entry name" value="CATION EFFLUX SYSTEM PROTEIN CUSB"/>
    <property type="match status" value="1"/>
</dbReference>
<dbReference type="GO" id="GO:0016020">
    <property type="term" value="C:membrane"/>
    <property type="evidence" value="ECO:0007669"/>
    <property type="project" value="InterPro"/>
</dbReference>
<dbReference type="SUPFAM" id="SSF111369">
    <property type="entry name" value="HlyD-like secretion proteins"/>
    <property type="match status" value="1"/>
</dbReference>
<organism evidence="6 7">
    <name type="scientific">Pseudoalteromonas peptidolytica F12-50-A1</name>
    <dbReference type="NCBI Taxonomy" id="1315280"/>
    <lineage>
        <taxon>Bacteria</taxon>
        <taxon>Pseudomonadati</taxon>
        <taxon>Pseudomonadota</taxon>
        <taxon>Gammaproteobacteria</taxon>
        <taxon>Alteromonadales</taxon>
        <taxon>Pseudoalteromonadaceae</taxon>
        <taxon>Pseudoalteromonas</taxon>
    </lineage>
</organism>
<evidence type="ECO:0008006" key="8">
    <source>
        <dbReference type="Google" id="ProtNLM"/>
    </source>
</evidence>
<comment type="caution">
    <text evidence="6">The sequence shown here is derived from an EMBL/GenBank/DDBJ whole genome shotgun (WGS) entry which is preliminary data.</text>
</comment>
<feature type="domain" description="CusB-like beta-barrel" evidence="3">
    <location>
        <begin position="209"/>
        <end position="279"/>
    </location>
</feature>
<dbReference type="Gene3D" id="2.40.420.20">
    <property type="match status" value="1"/>
</dbReference>
<keyword evidence="7" id="KW-1185">Reference proteome</keyword>
<protein>
    <recommendedName>
        <fullName evidence="8">RND efflux pump membrane fusion protein barrel-sandwich domain-containing protein</fullName>
    </recommendedName>
</protein>
<dbReference type="GO" id="GO:0046914">
    <property type="term" value="F:transition metal ion binding"/>
    <property type="evidence" value="ECO:0007669"/>
    <property type="project" value="TreeGrafter"/>
</dbReference>
<evidence type="ECO:0000313" key="6">
    <source>
        <dbReference type="EMBL" id="MBE0348434.1"/>
    </source>
</evidence>
<dbReference type="InterPro" id="IPR058792">
    <property type="entry name" value="Beta-barrel_RND_2"/>
</dbReference>
<evidence type="ECO:0000259" key="5">
    <source>
        <dbReference type="Pfam" id="PF25975"/>
    </source>
</evidence>
<keyword evidence="2" id="KW-0813">Transport</keyword>
<dbReference type="AlphaFoldDB" id="A0A8I0N0R6"/>
<dbReference type="GO" id="GO:0060003">
    <property type="term" value="P:copper ion export"/>
    <property type="evidence" value="ECO:0007669"/>
    <property type="project" value="TreeGrafter"/>
</dbReference>
<sequence>MFTAMFSSSVYAGESHDDGDHAVHENDNQIVLTQQQLDFAGVKIETLQLQHHERLYFAPGEVKANGYTSYLVAPRVDSIVLERHTTLGSMVEVNEPLITLFSEAMAQAQSQYLIASTQWDRVKRLSATAISERARVQANADFSAAYSRLIALGVEGTAIDAIKHKPASEFGHYTLVAQRAGIVTQDSFTQGQHVTAGKTLMAISDENELWVDAQIQPSSQLKLTSDIKAWVNVEGKDHEAQVIQEAHTLDPITRTRRVRLLVKNSEHKLHAGMFVNVYFRIPSTAQAIAVPDDALNRSTDGDWVVYVEASPGTFYPKEVQLGERFGEQVEIIGLSPGQRIAINGAFFIASEQAKAGFDPHNH</sequence>
<dbReference type="EMBL" id="AQHF01000033">
    <property type="protein sequence ID" value="MBE0348434.1"/>
    <property type="molecule type" value="Genomic_DNA"/>
</dbReference>
<dbReference type="PANTHER" id="PTHR30097:SF15">
    <property type="entry name" value="CATION EFFLUX SYSTEM PROTEIN CUSB"/>
    <property type="match status" value="1"/>
</dbReference>
<dbReference type="Proteomes" id="UP000660708">
    <property type="component" value="Unassembled WGS sequence"/>
</dbReference>
<name>A0A8I0N0R6_9GAMM</name>
<dbReference type="InterPro" id="IPR006143">
    <property type="entry name" value="RND_pump_MFP"/>
</dbReference>
<dbReference type="Pfam" id="PF25973">
    <property type="entry name" value="BSH_CzcB"/>
    <property type="match status" value="1"/>
</dbReference>
<evidence type="ECO:0000259" key="3">
    <source>
        <dbReference type="Pfam" id="PF25954"/>
    </source>
</evidence>
<dbReference type="Pfam" id="PF25954">
    <property type="entry name" value="Beta-barrel_RND_2"/>
    <property type="match status" value="1"/>
</dbReference>
<evidence type="ECO:0000256" key="1">
    <source>
        <dbReference type="ARBA" id="ARBA00009477"/>
    </source>
</evidence>
<dbReference type="Pfam" id="PF25975">
    <property type="entry name" value="CzcB_C"/>
    <property type="match status" value="1"/>
</dbReference>
<proteinExistence type="inferred from homology"/>